<sequence length="90" mass="10161">MNTKNRLSNLYDIAGIKVFRSGEADTLPATQGSRTIKNVAWRQFSLRTVTAVRVQYFNVPIYPHTFKVGASQSCNCLRYVSIFIDGTDLK</sequence>
<protein>
    <submittedName>
        <fullName evidence="1">Uncharacterized protein</fullName>
    </submittedName>
</protein>
<organism evidence="1 2">
    <name type="scientific">Araneus ventricosus</name>
    <name type="common">Orbweaver spider</name>
    <name type="synonym">Epeira ventricosa</name>
    <dbReference type="NCBI Taxonomy" id="182803"/>
    <lineage>
        <taxon>Eukaryota</taxon>
        <taxon>Metazoa</taxon>
        <taxon>Ecdysozoa</taxon>
        <taxon>Arthropoda</taxon>
        <taxon>Chelicerata</taxon>
        <taxon>Arachnida</taxon>
        <taxon>Araneae</taxon>
        <taxon>Araneomorphae</taxon>
        <taxon>Entelegynae</taxon>
        <taxon>Araneoidea</taxon>
        <taxon>Araneidae</taxon>
        <taxon>Araneus</taxon>
    </lineage>
</organism>
<accession>A0A4Y2JXZ8</accession>
<evidence type="ECO:0000313" key="2">
    <source>
        <dbReference type="Proteomes" id="UP000499080"/>
    </source>
</evidence>
<evidence type="ECO:0000313" key="1">
    <source>
        <dbReference type="EMBL" id="GBM95161.1"/>
    </source>
</evidence>
<dbReference type="AlphaFoldDB" id="A0A4Y2JXZ8"/>
<dbReference type="Proteomes" id="UP000499080">
    <property type="component" value="Unassembled WGS sequence"/>
</dbReference>
<name>A0A4Y2JXZ8_ARAVE</name>
<comment type="caution">
    <text evidence="1">The sequence shown here is derived from an EMBL/GenBank/DDBJ whole genome shotgun (WGS) entry which is preliminary data.</text>
</comment>
<reference evidence="1 2" key="1">
    <citation type="journal article" date="2019" name="Sci. Rep.">
        <title>Orb-weaving spider Araneus ventricosus genome elucidates the spidroin gene catalogue.</title>
        <authorList>
            <person name="Kono N."/>
            <person name="Nakamura H."/>
            <person name="Ohtoshi R."/>
            <person name="Moran D.A.P."/>
            <person name="Shinohara A."/>
            <person name="Yoshida Y."/>
            <person name="Fujiwara M."/>
            <person name="Mori M."/>
            <person name="Tomita M."/>
            <person name="Arakawa K."/>
        </authorList>
    </citation>
    <scope>NUCLEOTIDE SEQUENCE [LARGE SCALE GENOMIC DNA]</scope>
</reference>
<keyword evidence="2" id="KW-1185">Reference proteome</keyword>
<gene>
    <name evidence="1" type="ORF">AVEN_128547_1</name>
</gene>
<dbReference type="EMBL" id="BGPR01004036">
    <property type="protein sequence ID" value="GBM95161.1"/>
    <property type="molecule type" value="Genomic_DNA"/>
</dbReference>
<proteinExistence type="predicted"/>